<proteinExistence type="predicted"/>
<reference evidence="2 3" key="1">
    <citation type="submission" date="2016-02" db="EMBL/GenBank/DDBJ databases">
        <authorList>
            <person name="Wen L."/>
            <person name="He K."/>
            <person name="Yang H."/>
        </authorList>
    </citation>
    <scope>NUCLEOTIDE SEQUENCE [LARGE SCALE GENOMIC DNA]</scope>
    <source>
        <strain evidence="2 3">CV41</strain>
    </source>
</reference>
<accession>A0A139SS44</accession>
<name>A0A139SS44_9BACT</name>
<dbReference type="STRING" id="1548208.AXK12_02070"/>
<evidence type="ECO:0000259" key="1">
    <source>
        <dbReference type="Pfam" id="PF04028"/>
    </source>
</evidence>
<dbReference type="Pfam" id="PF04028">
    <property type="entry name" value="DUF374"/>
    <property type="match status" value="1"/>
</dbReference>
<dbReference type="InterPro" id="IPR007172">
    <property type="entry name" value="DUF374"/>
</dbReference>
<gene>
    <name evidence="2" type="ORF">AXK12_02070</name>
</gene>
<feature type="domain" description="DUF374" evidence="1">
    <location>
        <begin position="81"/>
        <end position="148"/>
    </location>
</feature>
<organism evidence="2 3">
    <name type="scientific">Cephaloticoccus capnophilus</name>
    <dbReference type="NCBI Taxonomy" id="1548208"/>
    <lineage>
        <taxon>Bacteria</taxon>
        <taxon>Pseudomonadati</taxon>
        <taxon>Verrucomicrobiota</taxon>
        <taxon>Opitutia</taxon>
        <taxon>Opitutales</taxon>
        <taxon>Opitutaceae</taxon>
        <taxon>Cephaloticoccus</taxon>
    </lineage>
</organism>
<dbReference type="CDD" id="cd07983">
    <property type="entry name" value="LPLAT_DUF374-like"/>
    <property type="match status" value="1"/>
</dbReference>
<comment type="caution">
    <text evidence="2">The sequence shown here is derived from an EMBL/GenBank/DDBJ whole genome shotgun (WGS) entry which is preliminary data.</text>
</comment>
<dbReference type="Proteomes" id="UP000071392">
    <property type="component" value="Unassembled WGS sequence"/>
</dbReference>
<evidence type="ECO:0000313" key="3">
    <source>
        <dbReference type="Proteomes" id="UP000071392"/>
    </source>
</evidence>
<evidence type="ECO:0000313" key="2">
    <source>
        <dbReference type="EMBL" id="KXU37406.1"/>
    </source>
</evidence>
<keyword evidence="3" id="KW-1185">Reference proteome</keyword>
<dbReference type="EMBL" id="LSZP01000009">
    <property type="protein sequence ID" value="KXU37406.1"/>
    <property type="molecule type" value="Genomic_DNA"/>
</dbReference>
<dbReference type="RefSeq" id="WP_068710992.1">
    <property type="nucleotide sequence ID" value="NZ_LSZP01000009.1"/>
</dbReference>
<sequence length="227" mass="25539">MRGAPKEEPAAAEPEFKPYEIRGWRRALLWPLGALVRLWGRTLRFETSEADLCNLRKIDEPVAFVLWHNRLFVTPEVWRRYRQGRPLYALVSASQDGAWLTAFFSLVGLSAVRGSSSRLGREAASALVGVLRAGHDVGITPDGPRGPRYTLKPGALIVARRTQTPLLLLGAEFHSSWQLKRAWDRFYLPKPFSRVRLHCELVAAAELSARDAAAAQLETRLREMSPD</sequence>
<protein>
    <recommendedName>
        <fullName evidence="1">DUF374 domain-containing protein</fullName>
    </recommendedName>
</protein>
<dbReference type="AlphaFoldDB" id="A0A139SS44"/>